<evidence type="ECO:0000259" key="1">
    <source>
        <dbReference type="Pfam" id="PF08546"/>
    </source>
</evidence>
<feature type="domain" description="Ketopantoate reductase C-terminal" evidence="1">
    <location>
        <begin position="284"/>
        <end position="404"/>
    </location>
</feature>
<protein>
    <submittedName>
        <fullName evidence="2">2-dehydropantoate 2-reductase</fullName>
        <ecNumber evidence="2">1.1.1.169</ecNumber>
    </submittedName>
</protein>
<accession>T1YRL4</accession>
<keyword evidence="2" id="KW-0560">Oxidoreductase</keyword>
<evidence type="ECO:0000313" key="2">
    <source>
        <dbReference type="EMBL" id="AGU67966.1"/>
    </source>
</evidence>
<dbReference type="EC" id="1.1.1.169" evidence="2"/>
<sequence>MYGSLAVQHKDKNDNVAPKFIVDSERKHKYVKSDIYVNGQKQNFQFVTPEEEALKGGRRRQSAGEHAGAGEEEEGLVVVMICTKLASLTAALEQCRPFVCLPPTTEEDEAAEEADGAAPAQPHMRPNVVIFSVINGITKESVMAQYYPKSAIVAGVAQAVAGRTTTAPPASGHAAGAHGQGSICVNYDYVGKVHVGEADGDTASPRLRAVATYLNNAGITCEIQGNIRRIMWSKFMLNVGVNQAVTAAMGSYFDIQKTAAFRAKKEAEGNAAVTKEERYQYANYNNPQARQWMMEAMREALTLSHFVPCYDFEGHPAPRTPAEAEKRSEMQAMKINLTDEDVAYWDDVMQGVDGQQAPSMRQDIGAGRQTELPLFAETIIALGKKYNVPTPVNQELYDRIAALERNL</sequence>
<dbReference type="InterPro" id="IPR008927">
    <property type="entry name" value="6-PGluconate_DH-like_C_sf"/>
</dbReference>
<organism evidence="2">
    <name type="scientific">Strigomonas oncopelti</name>
    <name type="common">Parasitic flagellate</name>
    <name type="synonym">Crithidia oncopelti</name>
    <dbReference type="NCBI Taxonomy" id="5657"/>
    <lineage>
        <taxon>Eukaryota</taxon>
        <taxon>Discoba</taxon>
        <taxon>Euglenozoa</taxon>
        <taxon>Kinetoplastea</taxon>
        <taxon>Metakinetoplastina</taxon>
        <taxon>Trypanosomatida</taxon>
        <taxon>Trypanosomatidae</taxon>
        <taxon>Strigomonadinae</taxon>
        <taxon>Strigomonas</taxon>
    </lineage>
</organism>
<dbReference type="EMBL" id="KF160154">
    <property type="protein sequence ID" value="AGU67966.1"/>
    <property type="molecule type" value="Genomic_DNA"/>
</dbReference>
<dbReference type="InterPro" id="IPR013328">
    <property type="entry name" value="6PGD_dom2"/>
</dbReference>
<dbReference type="Pfam" id="PF08546">
    <property type="entry name" value="ApbA_C"/>
    <property type="match status" value="1"/>
</dbReference>
<dbReference type="PANTHER" id="PTHR21708:SF26">
    <property type="entry name" value="2-DEHYDROPANTOATE 2-REDUCTASE"/>
    <property type="match status" value="1"/>
</dbReference>
<dbReference type="PANTHER" id="PTHR21708">
    <property type="entry name" value="PROBABLE 2-DEHYDROPANTOATE 2-REDUCTASE"/>
    <property type="match status" value="1"/>
</dbReference>
<dbReference type="AlphaFoldDB" id="T1YRL4"/>
<dbReference type="InterPro" id="IPR013752">
    <property type="entry name" value="KPA_reductase"/>
</dbReference>
<name>T1YRL4_STROO</name>
<reference evidence="2" key="1">
    <citation type="journal article" date="2013" name="PLoS ONE">
        <title>Biosynthesis of vitamins and cofactors in bacterium-harbouring trypanosomatids depends on the symbiotic association as revealed by genomic analyses.</title>
        <authorList>
            <person name="Klein C.C."/>
            <person name="Alves J.M."/>
            <person name="Serrano M.G."/>
            <person name="Buck G.A."/>
            <person name="Vasconcelos A.T."/>
            <person name="Sagot M.F."/>
            <person name="Teixeira M.M."/>
            <person name="Camargo E.P."/>
            <person name="Motta M.C."/>
        </authorList>
    </citation>
    <scope>NUCLEOTIDE SEQUENCE</scope>
    <source>
        <strain evidence="2">TCC290E</strain>
    </source>
</reference>
<dbReference type="Gene3D" id="3.40.50.720">
    <property type="entry name" value="NAD(P)-binding Rossmann-like Domain"/>
    <property type="match status" value="1"/>
</dbReference>
<dbReference type="Gene3D" id="1.10.1040.10">
    <property type="entry name" value="N-(1-d-carboxylethyl)-l-norvaline Dehydrogenase, domain 2"/>
    <property type="match status" value="1"/>
</dbReference>
<dbReference type="InterPro" id="IPR051402">
    <property type="entry name" value="KPR-Related"/>
</dbReference>
<dbReference type="SUPFAM" id="SSF48179">
    <property type="entry name" value="6-phosphogluconate dehydrogenase C-terminal domain-like"/>
    <property type="match status" value="1"/>
</dbReference>
<proteinExistence type="predicted"/>
<dbReference type="GO" id="GO:0005737">
    <property type="term" value="C:cytoplasm"/>
    <property type="evidence" value="ECO:0007669"/>
    <property type="project" value="TreeGrafter"/>
</dbReference>
<dbReference type="GO" id="GO:0008677">
    <property type="term" value="F:2-dehydropantoate 2-reductase activity"/>
    <property type="evidence" value="ECO:0007669"/>
    <property type="project" value="UniProtKB-EC"/>
</dbReference>